<dbReference type="SUPFAM" id="SSF52540">
    <property type="entry name" value="P-loop containing nucleoside triphosphate hydrolases"/>
    <property type="match status" value="1"/>
</dbReference>
<name>A0AAD2HT69_9AGAR</name>
<feature type="region of interest" description="Disordered" evidence="6">
    <location>
        <begin position="387"/>
        <end position="431"/>
    </location>
</feature>
<dbReference type="PROSITE" id="PS51419">
    <property type="entry name" value="RAB"/>
    <property type="match status" value="1"/>
</dbReference>
<feature type="transmembrane region" description="Helical" evidence="7">
    <location>
        <begin position="541"/>
        <end position="564"/>
    </location>
</feature>
<proteinExistence type="predicted"/>
<dbReference type="Pfam" id="PF00071">
    <property type="entry name" value="Ras"/>
    <property type="match status" value="1"/>
</dbReference>
<feature type="region of interest" description="Disordered" evidence="6">
    <location>
        <begin position="1133"/>
        <end position="1193"/>
    </location>
</feature>
<feature type="compositionally biased region" description="Low complexity" evidence="6">
    <location>
        <begin position="198"/>
        <end position="215"/>
    </location>
</feature>
<keyword evidence="1" id="KW-0488">Methylation</keyword>
<feature type="compositionally biased region" description="Polar residues" evidence="6">
    <location>
        <begin position="1022"/>
        <end position="1033"/>
    </location>
</feature>
<evidence type="ECO:0000256" key="5">
    <source>
        <dbReference type="ARBA" id="ARBA00023289"/>
    </source>
</evidence>
<keyword evidence="7" id="KW-1133">Transmembrane helix</keyword>
<dbReference type="EMBL" id="CAVNYO010000440">
    <property type="protein sequence ID" value="CAK5280565.1"/>
    <property type="molecule type" value="Genomic_DNA"/>
</dbReference>
<feature type="region of interest" description="Disordered" evidence="6">
    <location>
        <begin position="1063"/>
        <end position="1084"/>
    </location>
</feature>
<evidence type="ECO:0000256" key="3">
    <source>
        <dbReference type="ARBA" id="ARBA00023134"/>
    </source>
</evidence>
<evidence type="ECO:0000256" key="6">
    <source>
        <dbReference type="SAM" id="MobiDB-lite"/>
    </source>
</evidence>
<keyword evidence="2" id="KW-0547">Nucleotide-binding</keyword>
<evidence type="ECO:0000313" key="9">
    <source>
        <dbReference type="Proteomes" id="UP001295794"/>
    </source>
</evidence>
<evidence type="ECO:0000256" key="2">
    <source>
        <dbReference type="ARBA" id="ARBA00022741"/>
    </source>
</evidence>
<keyword evidence="7" id="KW-0472">Membrane</keyword>
<keyword evidence="9" id="KW-1185">Reference proteome</keyword>
<feature type="compositionally biased region" description="Low complexity" evidence="6">
    <location>
        <begin position="317"/>
        <end position="326"/>
    </location>
</feature>
<protein>
    <submittedName>
        <fullName evidence="8">Uncharacterized protein</fullName>
    </submittedName>
</protein>
<dbReference type="PROSITE" id="PS51420">
    <property type="entry name" value="RHO"/>
    <property type="match status" value="1"/>
</dbReference>
<dbReference type="PANTHER" id="PTHR24072">
    <property type="entry name" value="RHO FAMILY GTPASE"/>
    <property type="match status" value="1"/>
</dbReference>
<dbReference type="InterPro" id="IPR027417">
    <property type="entry name" value="P-loop_NTPase"/>
</dbReference>
<keyword evidence="5" id="KW-0636">Prenylation</keyword>
<feature type="compositionally biased region" description="Basic and acidic residues" evidence="6">
    <location>
        <begin position="458"/>
        <end position="470"/>
    </location>
</feature>
<dbReference type="Gene3D" id="3.40.50.300">
    <property type="entry name" value="P-loop containing nucleotide triphosphate hydrolases"/>
    <property type="match status" value="1"/>
</dbReference>
<feature type="region of interest" description="Disordered" evidence="6">
    <location>
        <begin position="447"/>
        <end position="471"/>
    </location>
</feature>
<dbReference type="GO" id="GO:0005525">
    <property type="term" value="F:GTP binding"/>
    <property type="evidence" value="ECO:0007669"/>
    <property type="project" value="UniProtKB-KW"/>
</dbReference>
<dbReference type="SMART" id="SM00173">
    <property type="entry name" value="RAS"/>
    <property type="match status" value="1"/>
</dbReference>
<reference evidence="8" key="1">
    <citation type="submission" date="2023-11" db="EMBL/GenBank/DDBJ databases">
        <authorList>
            <person name="De Vega J J."/>
            <person name="De Vega J J."/>
        </authorList>
    </citation>
    <scope>NUCLEOTIDE SEQUENCE</scope>
</reference>
<comment type="caution">
    <text evidence="8">The sequence shown here is derived from an EMBL/GenBank/DDBJ whole genome shotgun (WGS) entry which is preliminary data.</text>
</comment>
<evidence type="ECO:0000256" key="1">
    <source>
        <dbReference type="ARBA" id="ARBA00022481"/>
    </source>
</evidence>
<dbReference type="SMART" id="SM00175">
    <property type="entry name" value="RAB"/>
    <property type="match status" value="1"/>
</dbReference>
<feature type="region of interest" description="Disordered" evidence="6">
    <location>
        <begin position="506"/>
        <end position="531"/>
    </location>
</feature>
<dbReference type="SMART" id="SM00176">
    <property type="entry name" value="RAN"/>
    <property type="match status" value="1"/>
</dbReference>
<feature type="region of interest" description="Disordered" evidence="6">
    <location>
        <begin position="310"/>
        <end position="346"/>
    </location>
</feature>
<feature type="compositionally biased region" description="Polar residues" evidence="6">
    <location>
        <begin position="518"/>
        <end position="531"/>
    </location>
</feature>
<dbReference type="PROSITE" id="PS51421">
    <property type="entry name" value="RAS"/>
    <property type="match status" value="1"/>
</dbReference>
<dbReference type="GO" id="GO:0003924">
    <property type="term" value="F:GTPase activity"/>
    <property type="evidence" value="ECO:0007669"/>
    <property type="project" value="InterPro"/>
</dbReference>
<dbReference type="NCBIfam" id="TIGR00231">
    <property type="entry name" value="small_GTP"/>
    <property type="match status" value="1"/>
</dbReference>
<gene>
    <name evidence="8" type="ORF">MYCIT1_LOCUS31065</name>
</gene>
<keyword evidence="7" id="KW-0812">Transmembrane</keyword>
<organism evidence="8 9">
    <name type="scientific">Mycena citricolor</name>
    <dbReference type="NCBI Taxonomy" id="2018698"/>
    <lineage>
        <taxon>Eukaryota</taxon>
        <taxon>Fungi</taxon>
        <taxon>Dikarya</taxon>
        <taxon>Basidiomycota</taxon>
        <taxon>Agaricomycotina</taxon>
        <taxon>Agaricomycetes</taxon>
        <taxon>Agaricomycetidae</taxon>
        <taxon>Agaricales</taxon>
        <taxon>Marasmiineae</taxon>
        <taxon>Mycenaceae</taxon>
        <taxon>Mycena</taxon>
    </lineage>
</organism>
<feature type="region of interest" description="Disordered" evidence="6">
    <location>
        <begin position="1022"/>
        <end position="1045"/>
    </location>
</feature>
<keyword evidence="3" id="KW-0342">GTP-binding</keyword>
<accession>A0AAD2HT69</accession>
<dbReference type="PRINTS" id="PR00449">
    <property type="entry name" value="RASTRNSFRMNG"/>
</dbReference>
<feature type="compositionally biased region" description="Polar residues" evidence="6">
    <location>
        <begin position="1146"/>
        <end position="1156"/>
    </location>
</feature>
<dbReference type="CDD" id="cd12148">
    <property type="entry name" value="fungal_TF_MHR"/>
    <property type="match status" value="1"/>
</dbReference>
<evidence type="ECO:0000256" key="4">
    <source>
        <dbReference type="ARBA" id="ARBA00023288"/>
    </source>
</evidence>
<dbReference type="CDD" id="cd01871">
    <property type="entry name" value="Rac1_like"/>
    <property type="match status" value="1"/>
</dbReference>
<evidence type="ECO:0000256" key="7">
    <source>
        <dbReference type="SAM" id="Phobius"/>
    </source>
</evidence>
<dbReference type="GO" id="GO:0007264">
    <property type="term" value="P:small GTPase-mediated signal transduction"/>
    <property type="evidence" value="ECO:0007669"/>
    <property type="project" value="InterPro"/>
</dbReference>
<feature type="region of interest" description="Disordered" evidence="6">
    <location>
        <begin position="179"/>
        <end position="235"/>
    </location>
</feature>
<dbReference type="InterPro" id="IPR001806">
    <property type="entry name" value="Small_GTPase"/>
</dbReference>
<dbReference type="InterPro" id="IPR005225">
    <property type="entry name" value="Small_GTP-bd"/>
</dbReference>
<dbReference type="FunFam" id="3.40.50.300:FF:000088">
    <property type="entry name" value="Ras-related C3 botulinum toxin substrate 1"/>
    <property type="match status" value="1"/>
</dbReference>
<sequence length="1661" mass="179935">MQAIKCVVVGDGAVGKTCLLISYTTNAFPGEYIPTVFDNYSANVMVDGKTISLGLWDTAGQEDYDRLRPLSYPQTDVFLICFSLVSPPSYENVRTKWYPEISHHAPSTSIVLVGTKLDLREDPATIEKLRDRRMAPIQYQQGVAMSKDIGAVKYLECSALTQKGLKTVFDEAIRAVLNPPVRPKPSKGSNFPAPPSSVPSSPSSAGFASVGSFVGRSRRDGSPAPRSVGSGLRYREDSYGNITPSDWHEGASSIDVDATEHSLLSTSFITSLLRDADDLDSTRHVSRASLAPSDISEMTYPPPKMGMSLRNPPPRPFGSRVPPSSFQPIPESTGTVSDADDESVYSNQDPVVSTANISRPNRGTHVVSVAHATVRNVKGLSYGLRDDVTDYVPTYSPPASTPSFASPRPRMQPEPPPEHRQSTHSTKSARSMVPSFISSLNFRRMFSRKPLPPVPRLPDAREVESKHQDESASISRLLLRSDALRVALDDQSPHNSFKGPRLVPTYDSEQHSGVPAGWTQQIPSSSMAKSEQQQRQRKKRLWIVVLVLMLLALGAIGAAVGVVFSNRGKRKTLCSGNLAGVACDIDATCVLTLTPTMNELFGSNFTTEDVFAWIWTVQGTITAPNCAAQAVLVDVGAVPSLTKFSNRTSWAQAALLWDLQSLNNTGLRDFVLGAPWDTLSSDGIVDSSPSQFSTVSNGYQFDFAKQSLTAPPVAFASNSSASSGQVAEVSDTRPLDRMYSFAAAASKQYEGLLRAYWVTNLQRPATTLPQFVAAFKALAISHGQLSKFPTSHCVLSRPIRPAAGQCEHAGNSIWTAPATSAPSFDSSCFSTRPVYGVLDVLRLRLPFADSRINVSRQAVALQPDVAPRAVVYSGEALSAFPGTPNIGGAGILQDPNQYGTLDAMNHVILQYLSSMPPLVARAVADFVLSNSDSPPTSPVLANAAIPAVEVAVFGTFAKPDLQSAVSAFTDSAGALVFGSAVGESFRNWAIPATGNISWTQSSNSSEVVRDTSFTDVTFNETVGNESLNGQSGNAPGGTSAENLRSDAKRPICSTCARSHAHAVAHSNPATQAKIPPTPECTFDEGQPAFHHAQIEDVDPCSVIEPPLPTDPSQNRYESLENRIQELEALLREKNTQSSSLGSSSGTPSINGASSLFGNDLLRNGISSSPPTFDEPMQPIRNSASPGSSPRSGKGMEVVWTNYPVGLPGVELLRHLVDVFFVFHPHANRVIHYPSFMASLALSPNHPKFPVAPLLHAICALGSLYTAAVTSPPLPNFISESPDEIFTQRNRILDSRPDSFAEQQAKFARETADHMESIGDKLFEQLQARTILTGITGRIPIHSITHSVRPASIIVPASTVVEDETRRNVFWLAYCTERLHGAGNGWALSMDDQDISQLLPVRGDHFEKGVLAGLPERQWAHGRDLLLVHPEEQTDSFVLYVKAVMIISKVKAFNFRFRSKYFFGDASVMSPHSEPIDPMEPVDPSYVACLMPHVALILLHDPHAKMNRKGCISALKIITAAHAILDLIYNVCSTSFDVTLLEPFCAFCWFIAGRVILRFLQAAIDAQDTDNIATFRSELDFIEAAIARIGQRVPLAFRYARMLSDLVQNRCASSSGASSDLVFPRAQHPICDDMLRYSQQPDVSLHESLGLQATAGTFMAVT</sequence>
<keyword evidence="4" id="KW-0449">Lipoprotein</keyword>
<feature type="compositionally biased region" description="Polar residues" evidence="6">
    <location>
        <begin position="1179"/>
        <end position="1190"/>
    </location>
</feature>
<evidence type="ECO:0000313" key="8">
    <source>
        <dbReference type="EMBL" id="CAK5280565.1"/>
    </source>
</evidence>
<dbReference type="SMART" id="SM00174">
    <property type="entry name" value="RHO"/>
    <property type="match status" value="1"/>
</dbReference>
<dbReference type="Proteomes" id="UP001295794">
    <property type="component" value="Unassembled WGS sequence"/>
</dbReference>
<dbReference type="InterPro" id="IPR003578">
    <property type="entry name" value="Small_GTPase_Rho"/>
</dbReference>